<evidence type="ECO:0000313" key="1">
    <source>
        <dbReference type="EMBL" id="MDB6178792.1"/>
    </source>
</evidence>
<dbReference type="InterPro" id="IPR043148">
    <property type="entry name" value="TagF_C"/>
</dbReference>
<reference evidence="1" key="1">
    <citation type="submission" date="2022-12" db="EMBL/GenBank/DDBJ databases">
        <title>Paracoccus onchidii sp. nov., isolated from a marine invertebrate from the South China Sea.</title>
        <authorList>
            <person name="Xu S."/>
            <person name="Liu Z."/>
            <person name="Xu Y."/>
        </authorList>
    </citation>
    <scope>NUCLEOTIDE SEQUENCE</scope>
    <source>
        <strain evidence="1">Z330</strain>
    </source>
</reference>
<evidence type="ECO:0000313" key="2">
    <source>
        <dbReference type="Proteomes" id="UP001165641"/>
    </source>
</evidence>
<dbReference type="EMBL" id="JAQBIE010000020">
    <property type="protein sequence ID" value="MDB6178792.1"/>
    <property type="molecule type" value="Genomic_DNA"/>
</dbReference>
<dbReference type="RefSeq" id="WP_271889904.1">
    <property type="nucleotide sequence ID" value="NZ_JAQBIE010000020.1"/>
</dbReference>
<sequence length="382" mass="42687">MTQHLPLCPAYLVTNDAFCDNAMQSLLLDGRPPQPIRLRSRLGPIAAGSWQDAGEICKQHGFRAGWAQVKQLSLAARHTGFIKDLHNRHVDILFLWRGLLGRAGLASLASRAAKVPCVYFERGPLPGWLQIDLNGVNARSSIPRDPAFFARWRQQAGNIRDWRNLSTSLVARTPRRDLVAQHARTDWTDEGPFLFCPFQLNAPRDMLPDGGWVSDPAELVRVLARASGNLPDGWHLRIKPHPNAPGDLARLLAPHLGPKLKMDRDTNSLDQLAASQGVVTVNSAMGLEAFFYDKPVIVLGDSYYSDFGRSQIANSDQQLAELLSRPDRLSFDQQARDDLMSFLFNDFFVPEPELKDGRFTVATLLARHDRHLALLDQNQPLA</sequence>
<protein>
    <recommendedName>
        <fullName evidence="3">Capsular biosynthesis protein</fullName>
    </recommendedName>
</protein>
<name>A0ABT4ZHF4_9RHOB</name>
<keyword evidence="2" id="KW-1185">Reference proteome</keyword>
<dbReference type="Proteomes" id="UP001165641">
    <property type="component" value="Unassembled WGS sequence"/>
</dbReference>
<accession>A0ABT4ZHF4</accession>
<dbReference type="Pfam" id="PF05159">
    <property type="entry name" value="Capsule_synth"/>
    <property type="match status" value="1"/>
</dbReference>
<proteinExistence type="predicted"/>
<organism evidence="1 2">
    <name type="scientific">Paracoccus onchidii</name>
    <dbReference type="NCBI Taxonomy" id="3017813"/>
    <lineage>
        <taxon>Bacteria</taxon>
        <taxon>Pseudomonadati</taxon>
        <taxon>Pseudomonadota</taxon>
        <taxon>Alphaproteobacteria</taxon>
        <taxon>Rhodobacterales</taxon>
        <taxon>Paracoccaceae</taxon>
        <taxon>Paracoccus</taxon>
    </lineage>
</organism>
<gene>
    <name evidence="1" type="ORF">PAF17_14945</name>
</gene>
<comment type="caution">
    <text evidence="1">The sequence shown here is derived from an EMBL/GenBank/DDBJ whole genome shotgun (WGS) entry which is preliminary data.</text>
</comment>
<evidence type="ECO:0008006" key="3">
    <source>
        <dbReference type="Google" id="ProtNLM"/>
    </source>
</evidence>
<dbReference type="Gene3D" id="3.40.50.12580">
    <property type="match status" value="1"/>
</dbReference>
<dbReference type="InterPro" id="IPR007833">
    <property type="entry name" value="Capsule_polysaccharide_synth"/>
</dbReference>